<gene>
    <name evidence="3" type="ORF">HJG40_05800</name>
</gene>
<feature type="compositionally biased region" description="Low complexity" evidence="1">
    <location>
        <begin position="247"/>
        <end position="256"/>
    </location>
</feature>
<keyword evidence="4" id="KW-1185">Reference proteome</keyword>
<feature type="domain" description="MobA/VirD2-like nuclease" evidence="2">
    <location>
        <begin position="27"/>
        <end position="149"/>
    </location>
</feature>
<organism evidence="3 4">
    <name type="scientific">Acidithiobacillus concretivorus</name>
    <dbReference type="NCBI Taxonomy" id="3063952"/>
    <lineage>
        <taxon>Bacteria</taxon>
        <taxon>Pseudomonadati</taxon>
        <taxon>Pseudomonadota</taxon>
        <taxon>Acidithiobacillia</taxon>
        <taxon>Acidithiobacillales</taxon>
        <taxon>Acidithiobacillaceae</taxon>
        <taxon>Acidithiobacillus</taxon>
    </lineage>
</organism>
<reference evidence="3 4" key="1">
    <citation type="journal article" date="2021" name="ISME J.">
        <title>Genomic evolution of the class Acidithiobacillia: deep-branching Proteobacteria living in extreme acidic conditions.</title>
        <authorList>
            <person name="Moya-Beltran A."/>
            <person name="Beard S."/>
            <person name="Rojas-Villalobos C."/>
            <person name="Issotta F."/>
            <person name="Gallardo Y."/>
            <person name="Ulloa R."/>
            <person name="Giaveno A."/>
            <person name="Degli Esposti M."/>
            <person name="Johnson D.B."/>
            <person name="Quatrini R."/>
        </authorList>
    </citation>
    <scope>NUCLEOTIDE SEQUENCE [LARGE SCALE GENOMIC DNA]</scope>
    <source>
        <strain evidence="3 4">ATCC 19703</strain>
    </source>
</reference>
<sequence length="269" mass="30178">MKGMRKIRRGKGFRGVLNYVFGRDKSHKEEPGKLIGGNLSGTDPRTLAQEFGITRTLRPEIEKPVWHNSLRLPVGESVSDDQWVQIADEYMREIGFSELHPRCYVLHNDKEGQHIHIVASRIALDGSLYLGKNENLISTRIIQQIEIDHLLTITKGPEYTEDKKIKMPDVKLPRKDEIENGLRLGIKPPRLALQELLNESTKEPKAVMQFVEFLESKDVGVVPNLASTGKLNGFSFVYGGVSFKGSSLGDKGSSSFQVGSLRSSLPRIR</sequence>
<feature type="region of interest" description="Disordered" evidence="1">
    <location>
        <begin position="247"/>
        <end position="269"/>
    </location>
</feature>
<comment type="caution">
    <text evidence="3">The sequence shown here is derived from an EMBL/GenBank/DDBJ whole genome shotgun (WGS) entry which is preliminary data.</text>
</comment>
<proteinExistence type="predicted"/>
<evidence type="ECO:0000256" key="1">
    <source>
        <dbReference type="SAM" id="MobiDB-lite"/>
    </source>
</evidence>
<evidence type="ECO:0000259" key="2">
    <source>
        <dbReference type="Pfam" id="PF03432"/>
    </source>
</evidence>
<dbReference type="InterPro" id="IPR005094">
    <property type="entry name" value="Endonuclease_MobA/VirD2"/>
</dbReference>
<dbReference type="EMBL" id="JABELD010000037">
    <property type="protein sequence ID" value="MBU2738309.1"/>
    <property type="molecule type" value="Genomic_DNA"/>
</dbReference>
<protein>
    <submittedName>
        <fullName evidence="3">Relaxase/mobilization nuclease domain-containing protein</fullName>
    </submittedName>
</protein>
<dbReference type="Pfam" id="PF03432">
    <property type="entry name" value="Relaxase"/>
    <property type="match status" value="1"/>
</dbReference>
<dbReference type="RefSeq" id="WP_215863304.1">
    <property type="nucleotide sequence ID" value="NZ_JABELD010000037.1"/>
</dbReference>
<accession>A0ABS5ZNS4</accession>
<dbReference type="Proteomes" id="UP001197028">
    <property type="component" value="Unassembled WGS sequence"/>
</dbReference>
<evidence type="ECO:0000313" key="3">
    <source>
        <dbReference type="EMBL" id="MBU2738309.1"/>
    </source>
</evidence>
<evidence type="ECO:0000313" key="4">
    <source>
        <dbReference type="Proteomes" id="UP001197028"/>
    </source>
</evidence>
<name>A0ABS5ZNS4_9PROT</name>